<accession>A0ABS5TFP0</accession>
<proteinExistence type="predicted"/>
<evidence type="ECO:0000313" key="2">
    <source>
        <dbReference type="EMBL" id="MBT0769910.1"/>
    </source>
</evidence>
<name>A0ABS5TFP0_9ACTN</name>
<dbReference type="SMART" id="SM00506">
    <property type="entry name" value="A1pp"/>
    <property type="match status" value="1"/>
</dbReference>
<dbReference type="EMBL" id="JAHBAY010000005">
    <property type="protein sequence ID" value="MBT0769910.1"/>
    <property type="molecule type" value="Genomic_DNA"/>
</dbReference>
<gene>
    <name evidence="2" type="ORF">KIH74_13315</name>
</gene>
<dbReference type="SUPFAM" id="SSF52949">
    <property type="entry name" value="Macro domain-like"/>
    <property type="match status" value="1"/>
</dbReference>
<dbReference type="InterPro" id="IPR043472">
    <property type="entry name" value="Macro_dom-like"/>
</dbReference>
<dbReference type="PROSITE" id="PS51154">
    <property type="entry name" value="MACRO"/>
    <property type="match status" value="1"/>
</dbReference>
<keyword evidence="3" id="KW-1185">Reference proteome</keyword>
<dbReference type="InterPro" id="IPR002589">
    <property type="entry name" value="Macro_dom"/>
</dbReference>
<feature type="domain" description="Macro" evidence="1">
    <location>
        <begin position="1"/>
        <end position="165"/>
    </location>
</feature>
<dbReference type="RefSeq" id="WP_214156210.1">
    <property type="nucleotide sequence ID" value="NZ_JAHBAY010000005.1"/>
</dbReference>
<dbReference type="Proteomes" id="UP001197247">
    <property type="component" value="Unassembled WGS sequence"/>
</dbReference>
<dbReference type="PANTHER" id="PTHR11106">
    <property type="entry name" value="GANGLIOSIDE INDUCED DIFFERENTIATION ASSOCIATED PROTEIN 2-RELATED"/>
    <property type="match status" value="1"/>
</dbReference>
<organism evidence="2 3">
    <name type="scientific">Kineosporia corallincola</name>
    <dbReference type="NCBI Taxonomy" id="2835133"/>
    <lineage>
        <taxon>Bacteria</taxon>
        <taxon>Bacillati</taxon>
        <taxon>Actinomycetota</taxon>
        <taxon>Actinomycetes</taxon>
        <taxon>Kineosporiales</taxon>
        <taxon>Kineosporiaceae</taxon>
        <taxon>Kineosporia</taxon>
    </lineage>
</organism>
<comment type="caution">
    <text evidence="2">The sequence shown here is derived from an EMBL/GenBank/DDBJ whole genome shotgun (WGS) entry which is preliminary data.</text>
</comment>
<sequence>MEIQVVRGDITACDVDVVVTAANAPLIGGGGVDGAVHRAAGPQLLQALRPLAPCPPGEAVRTPAFGLGPRVRHIVHAVGPRYGVDDPAAELLASAYRVSVRQCDEVGAGSVAFPALSTGAFGYPLFEACQVSVQALRRIETSLRLCLLVAFDERTRKFWERALAA</sequence>
<evidence type="ECO:0000313" key="3">
    <source>
        <dbReference type="Proteomes" id="UP001197247"/>
    </source>
</evidence>
<dbReference type="Gene3D" id="3.40.220.10">
    <property type="entry name" value="Leucine Aminopeptidase, subunit E, domain 1"/>
    <property type="match status" value="1"/>
</dbReference>
<dbReference type="PANTHER" id="PTHR11106:SF27">
    <property type="entry name" value="MACRO DOMAIN-CONTAINING PROTEIN"/>
    <property type="match status" value="1"/>
</dbReference>
<protein>
    <submittedName>
        <fullName evidence="2">Macro domain-containing protein</fullName>
    </submittedName>
</protein>
<evidence type="ECO:0000259" key="1">
    <source>
        <dbReference type="PROSITE" id="PS51154"/>
    </source>
</evidence>
<reference evidence="2 3" key="1">
    <citation type="submission" date="2021-05" db="EMBL/GenBank/DDBJ databases">
        <title>Kineosporia and Streptomyces sp. nov. two new marine actinobacteria isolated from Coral.</title>
        <authorList>
            <person name="Buangrab K."/>
            <person name="Sutthacheep M."/>
            <person name="Yeemin T."/>
            <person name="Harunari E."/>
            <person name="Igarashi Y."/>
            <person name="Kanchanasin P."/>
            <person name="Tanasupawat S."/>
            <person name="Phongsopitanun W."/>
        </authorList>
    </citation>
    <scope>NUCLEOTIDE SEQUENCE [LARGE SCALE GENOMIC DNA]</scope>
    <source>
        <strain evidence="2 3">J2-2</strain>
    </source>
</reference>
<dbReference type="Pfam" id="PF01661">
    <property type="entry name" value="Macro"/>
    <property type="match status" value="1"/>
</dbReference>